<dbReference type="InterPro" id="IPR052411">
    <property type="entry name" value="c-mor_Regulatory_Protein"/>
</dbReference>
<reference evidence="1 2" key="1">
    <citation type="submission" date="2019-11" db="EMBL/GenBank/DDBJ databases">
        <title>Genome sequences of 17 halophilic strains isolated from different environments.</title>
        <authorList>
            <person name="Furrow R.E."/>
        </authorList>
    </citation>
    <scope>NUCLEOTIDE SEQUENCE [LARGE SCALE GENOMIC DNA]</scope>
    <source>
        <strain evidence="1 2">22506_14_FS</strain>
    </source>
</reference>
<name>A0A845ES30_9BACL</name>
<accession>A0A845ES30</accession>
<evidence type="ECO:0000313" key="2">
    <source>
        <dbReference type="Proteomes" id="UP000447833"/>
    </source>
</evidence>
<comment type="caution">
    <text evidence="1">The sequence shown here is derived from an EMBL/GenBank/DDBJ whole genome shotgun (WGS) entry which is preliminary data.</text>
</comment>
<sequence length="88" mass="10293">MSYVKANTILPKELLIELQKYVQGKTIYIPKEKSSHQEWGSCSGERKRIDQRNMFIKERFNANSTIEQLANDYFLSTETIKGIVYSKD</sequence>
<dbReference type="Proteomes" id="UP000447833">
    <property type="component" value="Unassembled WGS sequence"/>
</dbReference>
<dbReference type="AlphaFoldDB" id="A0A845ES30"/>
<organism evidence="1 2">
    <name type="scientific">Guptibacillus hwajinpoensis</name>
    <dbReference type="NCBI Taxonomy" id="208199"/>
    <lineage>
        <taxon>Bacteria</taxon>
        <taxon>Bacillati</taxon>
        <taxon>Bacillota</taxon>
        <taxon>Bacilli</taxon>
        <taxon>Bacillales</taxon>
        <taxon>Guptibacillaceae</taxon>
        <taxon>Guptibacillus</taxon>
    </lineage>
</organism>
<proteinExistence type="predicted"/>
<protein>
    <recommendedName>
        <fullName evidence="3">Mor transcription activator domain-containing protein</fullName>
    </recommendedName>
</protein>
<evidence type="ECO:0000313" key="1">
    <source>
        <dbReference type="EMBL" id="MYL61820.1"/>
    </source>
</evidence>
<dbReference type="InterPro" id="IPR049739">
    <property type="entry name" value="YraL-like"/>
</dbReference>
<evidence type="ECO:0008006" key="3">
    <source>
        <dbReference type="Google" id="ProtNLM"/>
    </source>
</evidence>
<dbReference type="EMBL" id="WMEY01000001">
    <property type="protein sequence ID" value="MYL61820.1"/>
    <property type="molecule type" value="Genomic_DNA"/>
</dbReference>
<dbReference type="InterPro" id="IPR009057">
    <property type="entry name" value="Homeodomain-like_sf"/>
</dbReference>
<dbReference type="SUPFAM" id="SSF46689">
    <property type="entry name" value="Homeodomain-like"/>
    <property type="match status" value="1"/>
</dbReference>
<gene>
    <name evidence="1" type="ORF">GLW07_00485</name>
</gene>
<dbReference type="PANTHER" id="PTHR37812">
    <property type="entry name" value="MU-LIKE PROPHAGE FLUMU PROTEIN C"/>
    <property type="match status" value="1"/>
</dbReference>
<dbReference type="RefSeq" id="WP_160917772.1">
    <property type="nucleotide sequence ID" value="NZ_WMEY01000001.1"/>
</dbReference>
<dbReference type="PANTHER" id="PTHR37812:SF1">
    <property type="entry name" value="MU-LIKE PROPHAGE FLUMU PROTEIN C"/>
    <property type="match status" value="1"/>
</dbReference>
<dbReference type="NCBIfam" id="NF040785">
    <property type="entry name" value="CD3324_fam"/>
    <property type="match status" value="1"/>
</dbReference>